<evidence type="ECO:0000256" key="1">
    <source>
        <dbReference type="SAM" id="Phobius"/>
    </source>
</evidence>
<protein>
    <recommendedName>
        <fullName evidence="4">Phage tail tape measure protein</fullName>
    </recommendedName>
</protein>
<sequence>MNAENTKNFLMVLDTQLAAEAASWQKVRQFVEAPGWQNNEQAAKALDLQKIKQTVEQAGKALVEYINRFASRLEQLGVRAQNAGTPAGDLNALEYGAAQTGLSNDAIAKAFQTLINKPGAQARLNKLGVATRDASGQKKTDSELFSEASSRLGAMPEEQALATANSLGLAPDILVAMQRGLGKFIGDYNQLSDSLGVNMTQAVSGADHFMTARRKFDEVVELLQTNSSSRLNNGLGEIFDNFTKKLTDNAPDVERVLDGAVSLLLLLAEVGERVILRLIQAVADLSGWWDSLDSSSQELIVTLGVMTAAWLALNSAFLLSPIGIVVALVALLFTLYDSYKTWQEGGKTLIDWDQWAPGINAAKKALDWLLEKFGQLTAGTLDWKGGLQAITDFVTGNWSAGMTAAVDKVKNYFDNFFTDITNKLANSPIWRFVKKMAGETQAAVSDISLPGLADPNSPLNPQQARMLANVMTWSANDNLTGALPFSMGGRLPWQSEIAQSRADSTVGIQQETNIYVQGGEPHLTAQRVADSQFDVNSQFVQTVRNMPV</sequence>
<evidence type="ECO:0000313" key="2">
    <source>
        <dbReference type="EMBL" id="MEY8771426.1"/>
    </source>
</evidence>
<proteinExistence type="predicted"/>
<evidence type="ECO:0000313" key="3">
    <source>
        <dbReference type="Proteomes" id="UP001565243"/>
    </source>
</evidence>
<keyword evidence="3" id="KW-1185">Reference proteome</keyword>
<dbReference type="EMBL" id="JBGFFX010000007">
    <property type="protein sequence ID" value="MEY8771426.1"/>
    <property type="molecule type" value="Genomic_DNA"/>
</dbReference>
<reference evidence="2 3" key="1">
    <citation type="submission" date="2024-07" db="EMBL/GenBank/DDBJ databases">
        <authorList>
            <person name="Hebao G."/>
        </authorList>
    </citation>
    <scope>NUCLEOTIDE SEQUENCE [LARGE SCALE GENOMIC DNA]</scope>
    <source>
        <strain evidence="2 3">ACCC 02193</strain>
    </source>
</reference>
<organism evidence="2 3">
    <name type="scientific">Erwinia aeris</name>
    <dbReference type="NCBI Taxonomy" id="3239803"/>
    <lineage>
        <taxon>Bacteria</taxon>
        <taxon>Pseudomonadati</taxon>
        <taxon>Pseudomonadota</taxon>
        <taxon>Gammaproteobacteria</taxon>
        <taxon>Enterobacterales</taxon>
        <taxon>Erwiniaceae</taxon>
        <taxon>Erwinia</taxon>
    </lineage>
</organism>
<evidence type="ECO:0008006" key="4">
    <source>
        <dbReference type="Google" id="ProtNLM"/>
    </source>
</evidence>
<name>A0ABV4E928_9GAMM</name>
<keyword evidence="1" id="KW-1133">Transmembrane helix</keyword>
<comment type="caution">
    <text evidence="2">The sequence shown here is derived from an EMBL/GenBank/DDBJ whole genome shotgun (WGS) entry which is preliminary data.</text>
</comment>
<keyword evidence="1" id="KW-0812">Transmembrane</keyword>
<dbReference type="Proteomes" id="UP001565243">
    <property type="component" value="Unassembled WGS sequence"/>
</dbReference>
<gene>
    <name evidence="2" type="ORF">AB6T85_13545</name>
</gene>
<accession>A0ABV4E928</accession>
<feature type="transmembrane region" description="Helical" evidence="1">
    <location>
        <begin position="308"/>
        <end position="333"/>
    </location>
</feature>
<dbReference type="RefSeq" id="WP_369895832.1">
    <property type="nucleotide sequence ID" value="NZ_JBGFFX010000007.1"/>
</dbReference>
<keyword evidence="1" id="KW-0472">Membrane</keyword>